<feature type="domain" description="TonB-dependent receptor plug" evidence="20">
    <location>
        <begin position="75"/>
        <end position="176"/>
    </location>
</feature>
<dbReference type="Gene3D" id="2.170.130.10">
    <property type="entry name" value="TonB-dependent receptor, plug domain"/>
    <property type="match status" value="1"/>
</dbReference>
<keyword evidence="11 14" id="KW-0472">Membrane</keyword>
<evidence type="ECO:0000256" key="5">
    <source>
        <dbReference type="ARBA" id="ARBA00022496"/>
    </source>
</evidence>
<dbReference type="EMBL" id="JAMKFE010000007">
    <property type="protein sequence ID" value="MCM5680648.1"/>
    <property type="molecule type" value="Genomic_DNA"/>
</dbReference>
<keyword evidence="10 16" id="KW-0798">TonB box</keyword>
<keyword evidence="3 14" id="KW-0813">Transport</keyword>
<protein>
    <submittedName>
        <fullName evidence="21">TonB-dependent receptor</fullName>
    </submittedName>
</protein>
<keyword evidence="12 21" id="KW-0675">Receptor</keyword>
<dbReference type="Proteomes" id="UP001165541">
    <property type="component" value="Unassembled WGS sequence"/>
</dbReference>
<keyword evidence="5" id="KW-0410">Iron transport</keyword>
<evidence type="ECO:0000256" key="8">
    <source>
        <dbReference type="ARBA" id="ARBA00023004"/>
    </source>
</evidence>
<dbReference type="InterPro" id="IPR036942">
    <property type="entry name" value="Beta-barrel_TonB_sf"/>
</dbReference>
<keyword evidence="22" id="KW-1185">Reference proteome</keyword>
<keyword evidence="9" id="KW-0406">Ion transport</keyword>
<evidence type="ECO:0000256" key="3">
    <source>
        <dbReference type="ARBA" id="ARBA00022448"/>
    </source>
</evidence>
<dbReference type="CDD" id="cd01347">
    <property type="entry name" value="ligand_gated_channel"/>
    <property type="match status" value="1"/>
</dbReference>
<evidence type="ECO:0000313" key="22">
    <source>
        <dbReference type="Proteomes" id="UP001165541"/>
    </source>
</evidence>
<comment type="similarity">
    <text evidence="2 14 16">Belongs to the TonB-dependent receptor family.</text>
</comment>
<proteinExistence type="inferred from homology"/>
<evidence type="ECO:0000256" key="10">
    <source>
        <dbReference type="ARBA" id="ARBA00023077"/>
    </source>
</evidence>
<name>A0ABT0YPH9_9BURK</name>
<evidence type="ECO:0000256" key="9">
    <source>
        <dbReference type="ARBA" id="ARBA00023065"/>
    </source>
</evidence>
<evidence type="ECO:0000256" key="16">
    <source>
        <dbReference type="RuleBase" id="RU003357"/>
    </source>
</evidence>
<organism evidence="21 22">
    <name type="scientific">Caldimonas mangrovi</name>
    <dbReference type="NCBI Taxonomy" id="2944811"/>
    <lineage>
        <taxon>Bacteria</taxon>
        <taxon>Pseudomonadati</taxon>
        <taxon>Pseudomonadota</taxon>
        <taxon>Betaproteobacteria</taxon>
        <taxon>Burkholderiales</taxon>
        <taxon>Sphaerotilaceae</taxon>
        <taxon>Caldimonas</taxon>
    </lineage>
</organism>
<evidence type="ECO:0000256" key="7">
    <source>
        <dbReference type="ARBA" id="ARBA00022729"/>
    </source>
</evidence>
<reference evidence="21" key="1">
    <citation type="submission" date="2022-05" db="EMBL/GenBank/DDBJ databases">
        <title>Schlegelella sp. nov., isolated from mangrove soil.</title>
        <authorList>
            <person name="Liu Y."/>
            <person name="Ge X."/>
            <person name="Liu W."/>
        </authorList>
    </citation>
    <scope>NUCLEOTIDE SEQUENCE</scope>
    <source>
        <strain evidence="21">S2-27</strain>
    </source>
</reference>
<dbReference type="RefSeq" id="WP_251779097.1">
    <property type="nucleotide sequence ID" value="NZ_JAMKFE010000007.1"/>
</dbReference>
<dbReference type="SUPFAM" id="SSF56935">
    <property type="entry name" value="Porins"/>
    <property type="match status" value="1"/>
</dbReference>
<evidence type="ECO:0000313" key="21">
    <source>
        <dbReference type="EMBL" id="MCM5680648.1"/>
    </source>
</evidence>
<feature type="short sequence motif" description="TonB C-terminal box" evidence="15">
    <location>
        <begin position="723"/>
        <end position="740"/>
    </location>
</feature>
<dbReference type="Pfam" id="PF07715">
    <property type="entry name" value="Plug"/>
    <property type="match status" value="1"/>
</dbReference>
<evidence type="ECO:0000256" key="13">
    <source>
        <dbReference type="ARBA" id="ARBA00023237"/>
    </source>
</evidence>
<dbReference type="Pfam" id="PF00593">
    <property type="entry name" value="TonB_dep_Rec_b-barrel"/>
    <property type="match status" value="1"/>
</dbReference>
<evidence type="ECO:0000256" key="14">
    <source>
        <dbReference type="PROSITE-ProRule" id="PRU01360"/>
    </source>
</evidence>
<evidence type="ECO:0000259" key="20">
    <source>
        <dbReference type="Pfam" id="PF07715"/>
    </source>
</evidence>
<keyword evidence="6 14" id="KW-0812">Transmembrane</keyword>
<dbReference type="InterPro" id="IPR010105">
    <property type="entry name" value="TonB_sidphr_rcpt"/>
</dbReference>
<evidence type="ECO:0000256" key="6">
    <source>
        <dbReference type="ARBA" id="ARBA00022692"/>
    </source>
</evidence>
<dbReference type="InterPro" id="IPR039426">
    <property type="entry name" value="TonB-dep_rcpt-like"/>
</dbReference>
<dbReference type="InterPro" id="IPR012910">
    <property type="entry name" value="Plug_dom"/>
</dbReference>
<keyword evidence="7 18" id="KW-0732">Signal</keyword>
<evidence type="ECO:0000256" key="12">
    <source>
        <dbReference type="ARBA" id="ARBA00023170"/>
    </source>
</evidence>
<keyword evidence="8" id="KW-0408">Iron</keyword>
<evidence type="ECO:0000259" key="19">
    <source>
        <dbReference type="Pfam" id="PF00593"/>
    </source>
</evidence>
<comment type="subcellular location">
    <subcellularLocation>
        <location evidence="1 14">Cell outer membrane</location>
        <topology evidence="1 14">Multi-pass membrane protein</topology>
    </subcellularLocation>
</comment>
<keyword evidence="13 14" id="KW-0998">Cell outer membrane</keyword>
<dbReference type="PROSITE" id="PS01156">
    <property type="entry name" value="TONB_DEPENDENT_REC_2"/>
    <property type="match status" value="1"/>
</dbReference>
<dbReference type="InterPro" id="IPR000531">
    <property type="entry name" value="Beta-barrel_TonB"/>
</dbReference>
<dbReference type="PANTHER" id="PTHR32552:SF84">
    <property type="entry name" value="TONB-DEPENDENT RECEPTOR-RELATED"/>
    <property type="match status" value="1"/>
</dbReference>
<dbReference type="InterPro" id="IPR037066">
    <property type="entry name" value="Plug_dom_sf"/>
</dbReference>
<dbReference type="PANTHER" id="PTHR32552">
    <property type="entry name" value="FERRICHROME IRON RECEPTOR-RELATED"/>
    <property type="match status" value="1"/>
</dbReference>
<feature type="domain" description="TonB-dependent receptor-like beta-barrel" evidence="19">
    <location>
        <begin position="250"/>
        <end position="706"/>
    </location>
</feature>
<accession>A0ABT0YPH9</accession>
<dbReference type="NCBIfam" id="TIGR01783">
    <property type="entry name" value="TonB-siderophor"/>
    <property type="match status" value="1"/>
</dbReference>
<evidence type="ECO:0000256" key="2">
    <source>
        <dbReference type="ARBA" id="ARBA00009810"/>
    </source>
</evidence>
<evidence type="ECO:0000256" key="18">
    <source>
        <dbReference type="SAM" id="SignalP"/>
    </source>
</evidence>
<feature type="signal peptide" evidence="18">
    <location>
        <begin position="1"/>
        <end position="34"/>
    </location>
</feature>
<evidence type="ECO:0000256" key="17">
    <source>
        <dbReference type="SAM" id="MobiDB-lite"/>
    </source>
</evidence>
<dbReference type="InterPro" id="IPR010917">
    <property type="entry name" value="TonB_rcpt_CS"/>
</dbReference>
<evidence type="ECO:0000256" key="4">
    <source>
        <dbReference type="ARBA" id="ARBA00022452"/>
    </source>
</evidence>
<evidence type="ECO:0000256" key="15">
    <source>
        <dbReference type="PROSITE-ProRule" id="PRU10144"/>
    </source>
</evidence>
<gene>
    <name evidence="21" type="ORF">M8A51_14065</name>
</gene>
<dbReference type="PROSITE" id="PS52016">
    <property type="entry name" value="TONB_DEPENDENT_REC_3"/>
    <property type="match status" value="1"/>
</dbReference>
<evidence type="ECO:0000256" key="11">
    <source>
        <dbReference type="ARBA" id="ARBA00023136"/>
    </source>
</evidence>
<feature type="chain" id="PRO_5046427987" evidence="18">
    <location>
        <begin position="35"/>
        <end position="740"/>
    </location>
</feature>
<comment type="caution">
    <text evidence="21">The sequence shown here is derived from an EMBL/GenBank/DDBJ whole genome shotgun (WGS) entry which is preliminary data.</text>
</comment>
<evidence type="ECO:0000256" key="1">
    <source>
        <dbReference type="ARBA" id="ARBA00004571"/>
    </source>
</evidence>
<feature type="region of interest" description="Disordered" evidence="17">
    <location>
        <begin position="410"/>
        <end position="439"/>
    </location>
</feature>
<keyword evidence="4 14" id="KW-1134">Transmembrane beta strand</keyword>
<sequence length="740" mass="80810">MKTTQRLPRDRHHLRPLPMLTGMLAATAPLALHAQAESVAAPAQSLPAITVQGRADGAVELDQPTDTGSRLGLTARETPASVEVITQETIERRGARTLEEALRGAPGMTTGGGPGSPGVASTRGFTGGFIAYLYDGMRVSTPTMSSRPQDTWNYERIEILKGPASVLFGEGGIGGAVNFVPKQARRDQAGSEALVSLGSYGTARAAVGHGDNLGESGAYRFDYSHNRTDGWIDRSGQRLHHLTGALAFDLNPDLELDLSVDYLQDDIEAYFGTPLVPRDFATRPTSVVSDSTGRVIDKRMLRNNYNVADGLMTADALTLRGRVSWQITPSWRLRNELTAYRADRHWRNAENLSFVAPDRIGRDQVDISHDHEVWGNRLDLQHEGVLAGLKNRFLAGLEYGRTDFGSDRTFGSGSTVDALNPSPGRYNPDPTLAPGPGNRTHVTADIGTTSLFAEDALKLRDDLTLVLGLRHDRIKLDRSITDHNESTYTEFDTRYSANSVRIGSVIDLSPDTALYAQYANAAAPVGTSNLLLLSAANSDFPLTRGKQWEVGLKQSLPEQRIDWTLALYRITQDNVLSRDPDNPSVTVNNGKIASRGLEISAGWRATRQLTLSGNLALVDAEFKSLVETGGVSRVGNRPTNVPKRTANLWLDYRFADLPLTVGTAVQHVSSMYTNTANTVRINGYTLLDVYASWRIRPALLTLRMRNVTDELYGTWAGANANNQVLLGMPRTVELTAKFDF</sequence>
<dbReference type="Gene3D" id="2.40.170.20">
    <property type="entry name" value="TonB-dependent receptor, beta-barrel domain"/>
    <property type="match status" value="1"/>
</dbReference>